<reference evidence="2 3" key="1">
    <citation type="submission" date="2019-03" db="EMBL/GenBank/DDBJ databases">
        <title>First draft genome of Liparis tanakae, snailfish: a comprehensive survey of snailfish specific genes.</title>
        <authorList>
            <person name="Kim W."/>
            <person name="Song I."/>
            <person name="Jeong J.-H."/>
            <person name="Kim D."/>
            <person name="Kim S."/>
            <person name="Ryu S."/>
            <person name="Song J.Y."/>
            <person name="Lee S.K."/>
        </authorList>
    </citation>
    <scope>NUCLEOTIDE SEQUENCE [LARGE SCALE GENOMIC DNA]</scope>
    <source>
        <tissue evidence="2">Muscle</tissue>
    </source>
</reference>
<dbReference type="Proteomes" id="UP000314294">
    <property type="component" value="Unassembled WGS sequence"/>
</dbReference>
<gene>
    <name evidence="2" type="ORF">EYF80_031178</name>
</gene>
<evidence type="ECO:0000313" key="3">
    <source>
        <dbReference type="Proteomes" id="UP000314294"/>
    </source>
</evidence>
<dbReference type="EMBL" id="SRLO01000375">
    <property type="protein sequence ID" value="TNN58558.1"/>
    <property type="molecule type" value="Genomic_DNA"/>
</dbReference>
<name>A0A4Z2GY74_9TELE</name>
<dbReference type="AlphaFoldDB" id="A0A4Z2GY74"/>
<protein>
    <submittedName>
        <fullName evidence="2">Uncharacterized protein</fullName>
    </submittedName>
</protein>
<keyword evidence="3" id="KW-1185">Reference proteome</keyword>
<sequence>MAAVPLFIRIAPLTSEVLSGSGQQAVENVEGPLIFGLSDGSGLLQEDATTARADTGDWLMLEDRQKWTLRETLDYEPSRPQSPTKRGQPRNQAGSTASIFVPVALVELAISSEATAVELDGRVLKGYGHSVYVNTEGYWATQGLTALTRLSEGLYGCLSHRPLRLIPSTFSSCLLQIVLEDSAERV</sequence>
<accession>A0A4Z2GY74</accession>
<evidence type="ECO:0000256" key="1">
    <source>
        <dbReference type="SAM" id="MobiDB-lite"/>
    </source>
</evidence>
<comment type="caution">
    <text evidence="2">The sequence shown here is derived from an EMBL/GenBank/DDBJ whole genome shotgun (WGS) entry which is preliminary data.</text>
</comment>
<feature type="region of interest" description="Disordered" evidence="1">
    <location>
        <begin position="72"/>
        <end position="93"/>
    </location>
</feature>
<proteinExistence type="predicted"/>
<organism evidence="2 3">
    <name type="scientific">Liparis tanakae</name>
    <name type="common">Tanaka's snailfish</name>
    <dbReference type="NCBI Taxonomy" id="230148"/>
    <lineage>
        <taxon>Eukaryota</taxon>
        <taxon>Metazoa</taxon>
        <taxon>Chordata</taxon>
        <taxon>Craniata</taxon>
        <taxon>Vertebrata</taxon>
        <taxon>Euteleostomi</taxon>
        <taxon>Actinopterygii</taxon>
        <taxon>Neopterygii</taxon>
        <taxon>Teleostei</taxon>
        <taxon>Neoteleostei</taxon>
        <taxon>Acanthomorphata</taxon>
        <taxon>Eupercaria</taxon>
        <taxon>Perciformes</taxon>
        <taxon>Cottioidei</taxon>
        <taxon>Cottales</taxon>
        <taxon>Liparidae</taxon>
        <taxon>Liparis</taxon>
    </lineage>
</organism>
<evidence type="ECO:0000313" key="2">
    <source>
        <dbReference type="EMBL" id="TNN58558.1"/>
    </source>
</evidence>
<feature type="compositionally biased region" description="Polar residues" evidence="1">
    <location>
        <begin position="79"/>
        <end position="93"/>
    </location>
</feature>